<comment type="caution">
    <text evidence="6">The sequence shown here is derived from an EMBL/GenBank/DDBJ whole genome shotgun (WGS) entry which is preliminary data.</text>
</comment>
<comment type="catalytic activity">
    <reaction evidence="2">
        <text>Couples ATP hydrolysis with the unwinding of duplex DNA by translocating in the 3'-5' direction.</text>
        <dbReference type="EC" id="5.6.2.4"/>
    </reaction>
</comment>
<feature type="compositionally biased region" description="Low complexity" evidence="4">
    <location>
        <begin position="327"/>
        <end position="337"/>
    </location>
</feature>
<dbReference type="GO" id="GO:0043138">
    <property type="term" value="F:3'-5' DNA helicase activity"/>
    <property type="evidence" value="ECO:0007669"/>
    <property type="project" value="UniProtKB-EC"/>
</dbReference>
<accession>A0A060SFB7</accession>
<dbReference type="InterPro" id="IPR001650">
    <property type="entry name" value="Helicase_C-like"/>
</dbReference>
<evidence type="ECO:0000256" key="2">
    <source>
        <dbReference type="ARBA" id="ARBA00034617"/>
    </source>
</evidence>
<organism evidence="6 7">
    <name type="scientific">Pycnoporus cinnabarinus</name>
    <name type="common">Cinnabar-red polypore</name>
    <name type="synonym">Trametes cinnabarina</name>
    <dbReference type="NCBI Taxonomy" id="5643"/>
    <lineage>
        <taxon>Eukaryota</taxon>
        <taxon>Fungi</taxon>
        <taxon>Dikarya</taxon>
        <taxon>Basidiomycota</taxon>
        <taxon>Agaricomycotina</taxon>
        <taxon>Agaricomycetes</taxon>
        <taxon>Polyporales</taxon>
        <taxon>Polyporaceae</taxon>
        <taxon>Trametes</taxon>
    </lineage>
</organism>
<evidence type="ECO:0000256" key="1">
    <source>
        <dbReference type="ARBA" id="ARBA00005446"/>
    </source>
</evidence>
<dbReference type="GO" id="GO:0005634">
    <property type="term" value="C:nucleus"/>
    <property type="evidence" value="ECO:0007669"/>
    <property type="project" value="TreeGrafter"/>
</dbReference>
<dbReference type="AlphaFoldDB" id="A0A060SFB7"/>
<evidence type="ECO:0000313" key="6">
    <source>
        <dbReference type="EMBL" id="CDO72886.1"/>
    </source>
</evidence>
<dbReference type="GO" id="GO:0000724">
    <property type="term" value="P:double-strand break repair via homologous recombination"/>
    <property type="evidence" value="ECO:0007669"/>
    <property type="project" value="TreeGrafter"/>
</dbReference>
<gene>
    <name evidence="6" type="ORF">BN946_scf185002.g71</name>
</gene>
<dbReference type="SUPFAM" id="SSF52540">
    <property type="entry name" value="P-loop containing nucleoside triphosphate hydrolases"/>
    <property type="match status" value="1"/>
</dbReference>
<evidence type="ECO:0000259" key="5">
    <source>
        <dbReference type="PROSITE" id="PS51194"/>
    </source>
</evidence>
<feature type="region of interest" description="Disordered" evidence="4">
    <location>
        <begin position="313"/>
        <end position="373"/>
    </location>
</feature>
<feature type="domain" description="Helicase C-terminal" evidence="5">
    <location>
        <begin position="99"/>
        <end position="267"/>
    </location>
</feature>
<reference evidence="6" key="1">
    <citation type="submission" date="2014-01" db="EMBL/GenBank/DDBJ databases">
        <title>The genome of the white-rot fungus Pycnoporus cinnabarinus: a basidiomycete model with a versatile arsenal for lignocellulosic biomass breakdown.</title>
        <authorList>
            <person name="Levasseur A."/>
            <person name="Lomascolo A."/>
            <person name="Ruiz-Duenas F.J."/>
            <person name="Uzan E."/>
            <person name="Piumi F."/>
            <person name="Kues U."/>
            <person name="Ram A.F.J."/>
            <person name="Murat C."/>
            <person name="Haon M."/>
            <person name="Benoit I."/>
            <person name="Arfi Y."/>
            <person name="Chevret D."/>
            <person name="Drula E."/>
            <person name="Kwon M.J."/>
            <person name="Gouret P."/>
            <person name="Lesage-Meessen L."/>
            <person name="Lombard V."/>
            <person name="Mariette J."/>
            <person name="Noirot C."/>
            <person name="Park J."/>
            <person name="Patyshakuliyeva A."/>
            <person name="Wieneger R.A.B."/>
            <person name="Wosten H.A.B."/>
            <person name="Martin F."/>
            <person name="Coutinho P.M."/>
            <person name="de Vries R."/>
            <person name="Martinez A.T."/>
            <person name="Klopp C."/>
            <person name="Pontarotti P."/>
            <person name="Henrissat B."/>
            <person name="Record E."/>
        </authorList>
    </citation>
    <scope>NUCLEOTIDE SEQUENCE [LARGE SCALE GENOMIC DNA]</scope>
    <source>
        <strain evidence="6">BRFM137</strain>
    </source>
</reference>
<evidence type="ECO:0000313" key="7">
    <source>
        <dbReference type="Proteomes" id="UP000029665"/>
    </source>
</evidence>
<dbReference type="STRING" id="5643.A0A060SFB7"/>
<dbReference type="InterPro" id="IPR027417">
    <property type="entry name" value="P-loop_NTPase"/>
</dbReference>
<dbReference type="Gene3D" id="3.40.50.300">
    <property type="entry name" value="P-loop containing nucleotide triphosphate hydrolases"/>
    <property type="match status" value="2"/>
</dbReference>
<dbReference type="HOGENOM" id="CLU_001103_19_4_1"/>
<dbReference type="SMART" id="SM00490">
    <property type="entry name" value="HELICc"/>
    <property type="match status" value="1"/>
</dbReference>
<evidence type="ECO:0000256" key="3">
    <source>
        <dbReference type="ARBA" id="ARBA00034808"/>
    </source>
</evidence>
<name>A0A060SFB7_PYCCI</name>
<protein>
    <recommendedName>
        <fullName evidence="3">DNA 3'-5' helicase</fullName>
        <ecNumber evidence="3">5.6.2.4</ecNumber>
    </recommendedName>
</protein>
<dbReference type="EC" id="5.6.2.4" evidence="3"/>
<dbReference type="EMBL" id="CCBP010000118">
    <property type="protein sequence ID" value="CDO72886.1"/>
    <property type="molecule type" value="Genomic_DNA"/>
</dbReference>
<comment type="similarity">
    <text evidence="1">Belongs to the helicase family. RecQ subfamily.</text>
</comment>
<dbReference type="PANTHER" id="PTHR13710:SF120">
    <property type="entry name" value="BIFUNCTIONAL 3'-5' EXONUCLEASE_ATP-DEPENDENT HELICASE WRN"/>
    <property type="match status" value="1"/>
</dbReference>
<dbReference type="PANTHER" id="PTHR13710">
    <property type="entry name" value="DNA HELICASE RECQ FAMILY MEMBER"/>
    <property type="match status" value="1"/>
</dbReference>
<dbReference type="GO" id="GO:0005694">
    <property type="term" value="C:chromosome"/>
    <property type="evidence" value="ECO:0007669"/>
    <property type="project" value="TreeGrafter"/>
</dbReference>
<sequence length="545" mass="60959">MGLKNNILAWVIDEAHCISMWGGEFRKSYGKLVTLRTYAPRGVAPLLLLSATLSQRPLHDIEASLEIDHTTCFYLNLGNDRKNVKMSIHVIQSRDDYSQLDKLLELDRAALASDLKKTLIFVNTRDETMHVWRYICQRIPPYLRDAVGYMHSLKAAPSQGDLFNQFVAGTVRYLVATESIGMGADIPDIERVVHVGTPPSLTVWVQRAGRAGRAPGLRAEAILLVERSVFQRRKPRKRKTNKQLEAAIEEVEKGYRKNIETHLRNLVQAKDCRRRVCDEYFNNPPRESDAVLPEHCCDLCTNRAALATSHTATLPLDGLPDNSDTHPSSPSEPESSPLLRGLDLTPSRSRNRFGKRPMAEREPLHPLCLDTNQDGGNVRNTGCTNPASRTGISVRSKEHRALADQALRDWRRDLASREFASSSFTMDVILPESVIRTLTYHANIASVDTLSEHFTCGEWPFLPRYGQAVVDVLRRVDAQWAEKKTVKAPKLRTVTISADRANCENKGGPSVVSIMGEAGVAAECRNVRHVRVRVRAPAPALSLQD</sequence>
<keyword evidence="7" id="KW-1185">Reference proteome</keyword>
<proteinExistence type="inferred from homology"/>
<dbReference type="GO" id="GO:0005737">
    <property type="term" value="C:cytoplasm"/>
    <property type="evidence" value="ECO:0007669"/>
    <property type="project" value="TreeGrafter"/>
</dbReference>
<dbReference type="Pfam" id="PF00271">
    <property type="entry name" value="Helicase_C"/>
    <property type="match status" value="1"/>
</dbReference>
<dbReference type="PROSITE" id="PS51194">
    <property type="entry name" value="HELICASE_CTER"/>
    <property type="match status" value="1"/>
</dbReference>
<dbReference type="GO" id="GO:0009378">
    <property type="term" value="F:four-way junction helicase activity"/>
    <property type="evidence" value="ECO:0007669"/>
    <property type="project" value="TreeGrafter"/>
</dbReference>
<dbReference type="Proteomes" id="UP000029665">
    <property type="component" value="Unassembled WGS sequence"/>
</dbReference>
<dbReference type="OrthoDB" id="2499463at2759"/>
<evidence type="ECO:0000256" key="4">
    <source>
        <dbReference type="SAM" id="MobiDB-lite"/>
    </source>
</evidence>